<dbReference type="Gene3D" id="3.30.1340.30">
    <property type="match status" value="3"/>
</dbReference>
<dbReference type="InterPro" id="IPR007055">
    <property type="entry name" value="BON_dom"/>
</dbReference>
<keyword evidence="1" id="KW-0732">Signal</keyword>
<reference evidence="3 4" key="1">
    <citation type="submission" date="2019-05" db="EMBL/GenBank/DDBJ databases">
        <title>Dyadobacter AR-3-8 sp. nov., isolated from arctic soil.</title>
        <authorList>
            <person name="Chaudhary D.K."/>
        </authorList>
    </citation>
    <scope>NUCLEOTIDE SEQUENCE [LARGE SCALE GENOMIC DNA]</scope>
    <source>
        <strain evidence="3 4">AR-3-8</strain>
    </source>
</reference>
<dbReference type="Proteomes" id="UP000304900">
    <property type="component" value="Unassembled WGS sequence"/>
</dbReference>
<evidence type="ECO:0000259" key="2">
    <source>
        <dbReference type="PROSITE" id="PS50914"/>
    </source>
</evidence>
<dbReference type="EMBL" id="SZVO01000024">
    <property type="protein sequence ID" value="TKT86532.1"/>
    <property type="molecule type" value="Genomic_DNA"/>
</dbReference>
<feature type="domain" description="BON" evidence="2">
    <location>
        <begin position="150"/>
        <end position="218"/>
    </location>
</feature>
<evidence type="ECO:0000256" key="1">
    <source>
        <dbReference type="ARBA" id="ARBA00022729"/>
    </source>
</evidence>
<dbReference type="SMART" id="SM00749">
    <property type="entry name" value="BON"/>
    <property type="match status" value="3"/>
</dbReference>
<comment type="caution">
    <text evidence="3">The sequence shown here is derived from an EMBL/GenBank/DDBJ whole genome shotgun (WGS) entry which is preliminary data.</text>
</comment>
<accession>A0A4U6CPX5</accession>
<proteinExistence type="predicted"/>
<evidence type="ECO:0000313" key="3">
    <source>
        <dbReference type="EMBL" id="TKT86532.1"/>
    </source>
</evidence>
<keyword evidence="4" id="KW-1185">Reference proteome</keyword>
<organism evidence="3 4">
    <name type="scientific">Dyadobacter frigoris</name>
    <dbReference type="NCBI Taxonomy" id="2576211"/>
    <lineage>
        <taxon>Bacteria</taxon>
        <taxon>Pseudomonadati</taxon>
        <taxon>Bacteroidota</taxon>
        <taxon>Cytophagia</taxon>
        <taxon>Cytophagales</taxon>
        <taxon>Spirosomataceae</taxon>
        <taxon>Dyadobacter</taxon>
    </lineage>
</organism>
<dbReference type="AlphaFoldDB" id="A0A4U6CPX5"/>
<protein>
    <submittedName>
        <fullName evidence="3">BON domain-containing protein</fullName>
    </submittedName>
</protein>
<evidence type="ECO:0000313" key="4">
    <source>
        <dbReference type="Proteomes" id="UP000304900"/>
    </source>
</evidence>
<dbReference type="RefSeq" id="WP_137344126.1">
    <property type="nucleotide sequence ID" value="NZ_SZVO01000024.1"/>
</dbReference>
<dbReference type="PROSITE" id="PS50914">
    <property type="entry name" value="BON"/>
    <property type="match status" value="3"/>
</dbReference>
<dbReference type="PANTHER" id="PTHR34606:SF4">
    <property type="entry name" value="OUTER MEMBRANE LIPOPROTEIN DOLP"/>
    <property type="match status" value="1"/>
</dbReference>
<dbReference type="PANTHER" id="PTHR34606">
    <property type="entry name" value="BON DOMAIN-CONTAINING PROTEIN"/>
    <property type="match status" value="1"/>
</dbReference>
<dbReference type="Pfam" id="PF04972">
    <property type="entry name" value="BON"/>
    <property type="match status" value="3"/>
</dbReference>
<dbReference type="InterPro" id="IPR051686">
    <property type="entry name" value="Lipoprotein_DolP"/>
</dbReference>
<feature type="domain" description="BON" evidence="2">
    <location>
        <begin position="79"/>
        <end position="147"/>
    </location>
</feature>
<dbReference type="OrthoDB" id="870892at2"/>
<name>A0A4U6CPX5_9BACT</name>
<gene>
    <name evidence="3" type="ORF">FDK13_32145</name>
</gene>
<sequence length="224" mass="25309">MKTNEDLQKDVQDAIKWEPLLKAAEIGVTVKDGVVTLSGTVDSYAKKLEAEAAAKKVSGVKVVVEQIEIKTYSNLYDRDDNDLANEVLNAYKWNWEIPNDKVKVKVENGWITLEGELSWNYQREAAKRLIKNLIGIKGVTNLITIKSETHDEIEKMGIESALTRNWSIREQDIHVKVDGTKVTLTGNVESWYQKEEAGRIAWNAPGVVTVDNELLVEYDYSLVD</sequence>
<feature type="domain" description="BON" evidence="2">
    <location>
        <begin position="3"/>
        <end position="71"/>
    </location>
</feature>
<dbReference type="InterPro" id="IPR014004">
    <property type="entry name" value="Transpt-assoc_nodulatn_dom_bac"/>
</dbReference>